<dbReference type="InterPro" id="IPR032466">
    <property type="entry name" value="Metal_Hydrolase"/>
</dbReference>
<dbReference type="GO" id="GO:0046872">
    <property type="term" value="F:metal ion binding"/>
    <property type="evidence" value="ECO:0007669"/>
    <property type="project" value="UniProtKB-UniRule"/>
</dbReference>
<dbReference type="PROSITE" id="PS51365">
    <property type="entry name" value="RENAL_DIPEPTIDASE_2"/>
    <property type="match status" value="1"/>
</dbReference>
<proteinExistence type="inferred from homology"/>
<comment type="subcellular location">
    <subcellularLocation>
        <location evidence="1">Membrane</location>
        <topology evidence="1">Lipid-anchor</topology>
        <topology evidence="1">GPI-anchor</topology>
    </subcellularLocation>
</comment>
<keyword evidence="1" id="KW-0378">Hydrolase</keyword>
<dbReference type="GO" id="GO:0006508">
    <property type="term" value="P:proteolysis"/>
    <property type="evidence" value="ECO:0007669"/>
    <property type="project" value="UniProtKB-KW"/>
</dbReference>
<dbReference type="PANTHER" id="PTHR10443:SF45">
    <property type="entry name" value="DIPEPTIDASE"/>
    <property type="match status" value="1"/>
</dbReference>
<keyword evidence="1" id="KW-0645">Protease</keyword>
<keyword evidence="1" id="KW-0472">Membrane</keyword>
<dbReference type="GO" id="GO:0070573">
    <property type="term" value="F:metallodipeptidase activity"/>
    <property type="evidence" value="ECO:0007669"/>
    <property type="project" value="InterPro"/>
</dbReference>
<sequence length="148" mass="16537">LKQLVQNNGIIMVNFYPGFVGGRSIDNVIEHLNYIKSVTGPNHIGLGGDFDGVTAVPDDLDDVSKYPDLFDMLAEGVYKNGTTFAPWTREELRKLAGENLLRVFRDVEGVRDSMVDVEPYEDLIPYQDFVDAGVAEQPCMSDLDIHKQ</sequence>
<evidence type="ECO:0000256" key="1">
    <source>
        <dbReference type="RuleBase" id="RU341113"/>
    </source>
</evidence>
<keyword evidence="1" id="KW-0336">GPI-anchor</keyword>
<dbReference type="Gene3D" id="3.20.20.140">
    <property type="entry name" value="Metal-dependent hydrolases"/>
    <property type="match status" value="1"/>
</dbReference>
<dbReference type="EC" id="3.4.13.19" evidence="1"/>
<dbReference type="AlphaFoldDB" id="A0A8W7P3P7"/>
<comment type="subunit">
    <text evidence="1">Homodimer; disulfide-linked.</text>
</comment>
<comment type="catalytic activity">
    <reaction evidence="1">
        <text>an L-aminoacyl-L-amino acid + H2O = 2 an L-alpha-amino acid</text>
        <dbReference type="Rhea" id="RHEA:48940"/>
        <dbReference type="ChEBI" id="CHEBI:15377"/>
        <dbReference type="ChEBI" id="CHEBI:59869"/>
        <dbReference type="ChEBI" id="CHEBI:77460"/>
        <dbReference type="EC" id="3.4.13.19"/>
    </reaction>
</comment>
<comment type="similarity">
    <text evidence="1">Belongs to the metallo-dependent hydrolases superfamily. Peptidase M19 family.</text>
</comment>
<dbReference type="Proteomes" id="UP000075882">
    <property type="component" value="Unassembled WGS sequence"/>
</dbReference>
<name>A0A8W7P3P7_ANOCL</name>
<accession>A0A8W7P3P7</accession>
<dbReference type="InterPro" id="IPR008257">
    <property type="entry name" value="Pept_M19"/>
</dbReference>
<comment type="cofactor">
    <cofactor evidence="1">
        <name>Zn(2+)</name>
        <dbReference type="ChEBI" id="CHEBI:29105"/>
    </cofactor>
</comment>
<keyword evidence="1" id="KW-0224">Dipeptidase</keyword>
<dbReference type="SUPFAM" id="SSF51556">
    <property type="entry name" value="Metallo-dependent hydrolases"/>
    <property type="match status" value="1"/>
</dbReference>
<keyword evidence="1" id="KW-0862">Zinc</keyword>
<organism evidence="2">
    <name type="scientific">Anopheles coluzzii</name>
    <name type="common">African malaria mosquito</name>
    <dbReference type="NCBI Taxonomy" id="1518534"/>
    <lineage>
        <taxon>Eukaryota</taxon>
        <taxon>Metazoa</taxon>
        <taxon>Ecdysozoa</taxon>
        <taxon>Arthropoda</taxon>
        <taxon>Hexapoda</taxon>
        <taxon>Insecta</taxon>
        <taxon>Pterygota</taxon>
        <taxon>Neoptera</taxon>
        <taxon>Endopterygota</taxon>
        <taxon>Diptera</taxon>
        <taxon>Nematocera</taxon>
        <taxon>Culicoidea</taxon>
        <taxon>Culicidae</taxon>
        <taxon>Anophelinae</taxon>
        <taxon>Anopheles</taxon>
    </lineage>
</organism>
<keyword evidence="1" id="KW-0479">Metal-binding</keyword>
<dbReference type="GO" id="GO:0098552">
    <property type="term" value="C:side of membrane"/>
    <property type="evidence" value="ECO:0007669"/>
    <property type="project" value="UniProtKB-KW"/>
</dbReference>
<keyword evidence="1" id="KW-1015">Disulfide bond</keyword>
<dbReference type="Pfam" id="PF01244">
    <property type="entry name" value="Peptidase_M19"/>
    <property type="match status" value="1"/>
</dbReference>
<protein>
    <recommendedName>
        <fullName evidence="1">Dipeptidase</fullName>
        <ecNumber evidence="1">3.4.13.19</ecNumber>
    </recommendedName>
</protein>
<dbReference type="PANTHER" id="PTHR10443">
    <property type="entry name" value="MICROSOMAL DIPEPTIDASE"/>
    <property type="match status" value="1"/>
</dbReference>
<reference evidence="2" key="1">
    <citation type="submission" date="2022-08" db="UniProtKB">
        <authorList>
            <consortium name="EnsemblMetazoa"/>
        </authorList>
    </citation>
    <scope>IDENTIFICATION</scope>
</reference>
<keyword evidence="1" id="KW-0325">Glycoprotein</keyword>
<keyword evidence="1" id="KW-0449">Lipoprotein</keyword>
<dbReference type="VEuPathDB" id="VectorBase:ACON2_029929"/>
<dbReference type="EnsemblMetazoa" id="ACOM024270-RA">
    <property type="protein sequence ID" value="ACOM024270-PA.1"/>
    <property type="gene ID" value="ACOM024270"/>
</dbReference>
<evidence type="ECO:0000313" key="2">
    <source>
        <dbReference type="EnsemblMetazoa" id="ACOM024270-PA.1"/>
    </source>
</evidence>
<keyword evidence="1" id="KW-0482">Metalloprotease</keyword>